<keyword evidence="6" id="KW-0238">DNA-binding</keyword>
<feature type="transmembrane region" description="Helical" evidence="4">
    <location>
        <begin position="203"/>
        <end position="225"/>
    </location>
</feature>
<keyword evidence="4" id="KW-1133">Transmembrane helix</keyword>
<feature type="transmembrane region" description="Helical" evidence="4">
    <location>
        <begin position="85"/>
        <end position="107"/>
    </location>
</feature>
<dbReference type="Gene3D" id="1.20.1250.20">
    <property type="entry name" value="MFS general substrate transporter like domains"/>
    <property type="match status" value="1"/>
</dbReference>
<feature type="transmembrane region" description="Helical" evidence="4">
    <location>
        <begin position="45"/>
        <end position="65"/>
    </location>
</feature>
<evidence type="ECO:0000256" key="4">
    <source>
        <dbReference type="SAM" id="Phobius"/>
    </source>
</evidence>
<feature type="transmembrane region" description="Helical" evidence="4">
    <location>
        <begin position="381"/>
        <end position="401"/>
    </location>
</feature>
<dbReference type="SUPFAM" id="SSF103473">
    <property type="entry name" value="MFS general substrate transporter"/>
    <property type="match status" value="1"/>
</dbReference>
<organism evidence="6 7">
    <name type="scientific">Metarhizium robertsii (strain ARSEF 23 / ATCC MYA-3075)</name>
    <name type="common">Metarhizium anisopliae (strain ARSEF 23)</name>
    <dbReference type="NCBI Taxonomy" id="655844"/>
    <lineage>
        <taxon>Eukaryota</taxon>
        <taxon>Fungi</taxon>
        <taxon>Dikarya</taxon>
        <taxon>Ascomycota</taxon>
        <taxon>Pezizomycotina</taxon>
        <taxon>Sordariomycetes</taxon>
        <taxon>Hypocreomycetidae</taxon>
        <taxon>Hypocreales</taxon>
        <taxon>Clavicipitaceae</taxon>
        <taxon>Metarhizium</taxon>
    </lineage>
</organism>
<dbReference type="OrthoDB" id="6509908at2759"/>
<comment type="similarity">
    <text evidence="2">Belongs to the major facilitator superfamily. Monocarboxylate porter (TC 2.A.1.13) family.</text>
</comment>
<evidence type="ECO:0000313" key="7">
    <source>
        <dbReference type="Proteomes" id="UP000002498"/>
    </source>
</evidence>
<keyword evidence="7" id="KW-1185">Reference proteome</keyword>
<comment type="subcellular location">
    <subcellularLocation>
        <location evidence="1">Membrane</location>
        <topology evidence="1">Multi-pass membrane protein</topology>
    </subcellularLocation>
</comment>
<dbReference type="GO" id="GO:0016020">
    <property type="term" value="C:membrane"/>
    <property type="evidence" value="ECO:0007669"/>
    <property type="project" value="UniProtKB-SubCell"/>
</dbReference>
<dbReference type="SMR" id="A0A0B2XID7"/>
<dbReference type="KEGG" id="maj:MAA_10623"/>
<reference evidence="6 7" key="1">
    <citation type="journal article" date="2011" name="PLoS Genet.">
        <title>Genome sequencing and comparative transcriptomics of the model entomopathogenic fungi Metarhizium anisopliae and M. acridum.</title>
        <authorList>
            <person name="Gao Q."/>
            <person name="Jin K."/>
            <person name="Ying S.H."/>
            <person name="Zhang Y."/>
            <person name="Xiao G."/>
            <person name="Shang Y."/>
            <person name="Duan Z."/>
            <person name="Hu X."/>
            <person name="Xie X.Q."/>
            <person name="Zhou G."/>
            <person name="Peng G."/>
            <person name="Luo Z."/>
            <person name="Huang W."/>
            <person name="Wang B."/>
            <person name="Fang W."/>
            <person name="Wang S."/>
            <person name="Zhong Y."/>
            <person name="Ma L.J."/>
            <person name="St Leger R.J."/>
            <person name="Zhao G.P."/>
            <person name="Pei Y."/>
            <person name="Feng M.G."/>
            <person name="Xia Y."/>
            <person name="Wang C."/>
        </authorList>
    </citation>
    <scope>NUCLEOTIDE SEQUENCE [LARGE SCALE GENOMIC DNA]</scope>
    <source>
        <strain evidence="7">ARSEF 23 / ATCC MYA-3075</strain>
    </source>
</reference>
<dbReference type="EMBL" id="ADNJ02000001">
    <property type="protein sequence ID" value="KHO11679.1"/>
    <property type="molecule type" value="Genomic_DNA"/>
</dbReference>
<feature type="transmembrane region" description="Helical" evidence="4">
    <location>
        <begin position="413"/>
        <end position="433"/>
    </location>
</feature>
<dbReference type="HOGENOM" id="CLU_001265_1_1_1"/>
<evidence type="ECO:0000256" key="2">
    <source>
        <dbReference type="ARBA" id="ARBA00006727"/>
    </source>
</evidence>
<reference evidence="6 7" key="2">
    <citation type="journal article" date="2014" name="Proc. Natl. Acad. Sci. U.S.A.">
        <title>Trajectory and genomic determinants of fungal-pathogen speciation and host adaptation.</title>
        <authorList>
            <person name="Hu X."/>
            <person name="Xiao G."/>
            <person name="Zheng P."/>
            <person name="Shang Y."/>
            <person name="Su Y."/>
            <person name="Zhang X."/>
            <person name="Liu X."/>
            <person name="Zhan S."/>
            <person name="St Leger R.J."/>
            <person name="Wang C."/>
        </authorList>
    </citation>
    <scope>GENOME REANNOTATION</scope>
    <source>
        <strain evidence="7">ARSEF 23 / ATCC MYA-3075</strain>
    </source>
</reference>
<comment type="caution">
    <text evidence="6">The sequence shown here is derived from an EMBL/GenBank/DDBJ whole genome shotgun (WGS) entry which is preliminary data.</text>
</comment>
<evidence type="ECO:0000313" key="6">
    <source>
        <dbReference type="EMBL" id="KHO11679.1"/>
    </source>
</evidence>
<keyword evidence="4" id="KW-0472">Membrane</keyword>
<sequence length="449" mass="48467">MENKMIVTTPDGGRDGMSSTTAVNGSPAEDASSPPTSPRIGRRRWLQILSTFIVFMNTWGFLLTSGAFQAHYELFLIRDQSSSNIAWISTTSAFLVFAAGIVTGPLYDRGFYKPLLVTGSLLQVFGFMMLSISTEYYQLFLSQAICIGIGSGIVFTPSVSAAAACLPNPATRAKAMGLMACGSCVGGIIFPTMFRALVPRVGFPWTVRCIGFLILALYLLSYLVLIDGRRKTSRAPVIRRFFDISAFTDLPFMLLSVASVFSATAFYIPLLYLPLFTKVRVPSISPDLTIDLLSILNGVSVIGRLVAGLTAAIFGPTETIAVSLVAGSVLLFCWIPVDTVAGTIVWAVFWGMVSGILVTLPGAFIPLFCPSVTVIGSRTGMYWSWVGLGMLIGSPIGGAIYDVKSAGSDYWRLQVFAGVFMMAAALLTIYPILYLRRKGRMTSVGSEIY</sequence>
<feature type="region of interest" description="Disordered" evidence="3">
    <location>
        <begin position="1"/>
        <end position="39"/>
    </location>
</feature>
<evidence type="ECO:0000256" key="1">
    <source>
        <dbReference type="ARBA" id="ARBA00004141"/>
    </source>
</evidence>
<dbReference type="AlphaFoldDB" id="A0A0B2XID7"/>
<feature type="transmembrane region" description="Helical" evidence="4">
    <location>
        <begin position="114"/>
        <end position="134"/>
    </location>
</feature>
<dbReference type="GO" id="GO:0022857">
    <property type="term" value="F:transmembrane transporter activity"/>
    <property type="evidence" value="ECO:0007669"/>
    <property type="project" value="InterPro"/>
</dbReference>
<dbReference type="InterPro" id="IPR050327">
    <property type="entry name" value="Proton-linked_MCT"/>
</dbReference>
<dbReference type="PROSITE" id="PS50850">
    <property type="entry name" value="MFS"/>
    <property type="match status" value="1"/>
</dbReference>
<feature type="transmembrane region" description="Helical" evidence="4">
    <location>
        <begin position="178"/>
        <end position="197"/>
    </location>
</feature>
<dbReference type="PANTHER" id="PTHR11360:SF252">
    <property type="entry name" value="MAJOR FACILITATOR SUPERFAMILY (MFS) PROFILE DOMAIN-CONTAINING PROTEIN-RELATED"/>
    <property type="match status" value="1"/>
</dbReference>
<feature type="transmembrane region" description="Helical" evidence="4">
    <location>
        <begin position="319"/>
        <end position="337"/>
    </location>
</feature>
<evidence type="ECO:0000256" key="3">
    <source>
        <dbReference type="SAM" id="MobiDB-lite"/>
    </source>
</evidence>
<evidence type="ECO:0000259" key="5">
    <source>
        <dbReference type="PROSITE" id="PS50850"/>
    </source>
</evidence>
<gene>
    <name evidence="6" type="ORF">MAA_10623</name>
</gene>
<dbReference type="GeneID" id="19264909"/>
<feature type="transmembrane region" description="Helical" evidence="4">
    <location>
        <begin position="343"/>
        <end position="369"/>
    </location>
</feature>
<dbReference type="InterPro" id="IPR011701">
    <property type="entry name" value="MFS"/>
</dbReference>
<accession>A0A0B2XID7</accession>
<feature type="transmembrane region" description="Helical" evidence="4">
    <location>
        <begin position="246"/>
        <end position="268"/>
    </location>
</feature>
<proteinExistence type="inferred from homology"/>
<keyword evidence="4" id="KW-0812">Transmembrane</keyword>
<name>A0A0B2XID7_METRA</name>
<protein>
    <submittedName>
        <fullName evidence="6">DNA-binding WRKY domain-containing protein</fullName>
    </submittedName>
</protein>
<dbReference type="PANTHER" id="PTHR11360">
    <property type="entry name" value="MONOCARBOXYLATE TRANSPORTER"/>
    <property type="match status" value="1"/>
</dbReference>
<feature type="transmembrane region" description="Helical" evidence="4">
    <location>
        <begin position="140"/>
        <end position="166"/>
    </location>
</feature>
<dbReference type="Pfam" id="PF07690">
    <property type="entry name" value="MFS_1"/>
    <property type="match status" value="1"/>
</dbReference>
<dbReference type="InterPro" id="IPR020846">
    <property type="entry name" value="MFS_dom"/>
</dbReference>
<feature type="transmembrane region" description="Helical" evidence="4">
    <location>
        <begin position="288"/>
        <end position="307"/>
    </location>
</feature>
<dbReference type="RefSeq" id="XP_011410643.1">
    <property type="nucleotide sequence ID" value="XM_011412341.1"/>
</dbReference>
<feature type="domain" description="Major facilitator superfamily (MFS) profile" evidence="5">
    <location>
        <begin position="46"/>
        <end position="440"/>
    </location>
</feature>
<dbReference type="InterPro" id="IPR036259">
    <property type="entry name" value="MFS_trans_sf"/>
</dbReference>
<dbReference type="Proteomes" id="UP000002498">
    <property type="component" value="Unassembled WGS sequence"/>
</dbReference>
<dbReference type="GO" id="GO:0003677">
    <property type="term" value="F:DNA binding"/>
    <property type="evidence" value="ECO:0007669"/>
    <property type="project" value="UniProtKB-KW"/>
</dbReference>